<proteinExistence type="predicted"/>
<gene>
    <name evidence="1" type="ORF">EBV32_05075</name>
</gene>
<protein>
    <submittedName>
        <fullName evidence="1">Uncharacterized protein</fullName>
    </submittedName>
</protein>
<feature type="non-terminal residue" evidence="1">
    <location>
        <position position="141"/>
    </location>
</feature>
<dbReference type="EMBL" id="RGET01000126">
    <property type="protein sequence ID" value="NBN88440.1"/>
    <property type="molecule type" value="Genomic_DNA"/>
</dbReference>
<sequence>MALAADGGGLELAQAAPHVATARREARREAVAVRLGCGLPRRAHRRLARSDLAEGVDEGVVDLGLHDVGHLTEVSASALEPTELLQRVVGEDDGCARDAPDRGHGECRSLVDLAETSETSDRDDGHGSLLGWRRRRLRGPA</sequence>
<evidence type="ECO:0000313" key="2">
    <source>
        <dbReference type="Proteomes" id="UP000713222"/>
    </source>
</evidence>
<name>A0A964XRU7_9PROT</name>
<organism evidence="1 2">
    <name type="scientific">Candidatus Fonsibacter lacus</name>
    <dbReference type="NCBI Taxonomy" id="2576439"/>
    <lineage>
        <taxon>Bacteria</taxon>
        <taxon>Pseudomonadati</taxon>
        <taxon>Pseudomonadota</taxon>
        <taxon>Alphaproteobacteria</taxon>
        <taxon>Candidatus Pelagibacterales</taxon>
        <taxon>Candidatus Pelagibacterales incertae sedis</taxon>
        <taxon>Candidatus Fonsibacter</taxon>
    </lineage>
</organism>
<evidence type="ECO:0000313" key="1">
    <source>
        <dbReference type="EMBL" id="NBN88440.1"/>
    </source>
</evidence>
<comment type="caution">
    <text evidence="1">The sequence shown here is derived from an EMBL/GenBank/DDBJ whole genome shotgun (WGS) entry which is preliminary data.</text>
</comment>
<dbReference type="Proteomes" id="UP000713222">
    <property type="component" value="Unassembled WGS sequence"/>
</dbReference>
<reference evidence="1" key="1">
    <citation type="submission" date="2018-10" db="EMBL/GenBank/DDBJ databases">
        <title>Iterative Subtractive Binning of Freshwater Chronoseries Metagenomes Recovers Nearly Complete Genomes from over Four Hundred Novel Species.</title>
        <authorList>
            <person name="Rodriguez-R L.M."/>
            <person name="Tsementzi D."/>
            <person name="Luo C."/>
            <person name="Konstantinidis K.T."/>
        </authorList>
    </citation>
    <scope>NUCLEOTIDE SEQUENCE</scope>
    <source>
        <strain evidence="1">WB7_6_001</strain>
    </source>
</reference>
<dbReference type="AlphaFoldDB" id="A0A964XRU7"/>
<accession>A0A964XRU7</accession>